<dbReference type="InterPro" id="IPR013538">
    <property type="entry name" value="ASHA1/2-like_C"/>
</dbReference>
<dbReference type="EMBL" id="STGX01000012">
    <property type="protein sequence ID" value="THV27081.1"/>
    <property type="molecule type" value="Genomic_DNA"/>
</dbReference>
<protein>
    <submittedName>
        <fullName evidence="3">SRPBCC family protein</fullName>
    </submittedName>
</protein>
<sequence>MPDFNDPIASAGMVAREIRTGLRDGAATKVLVARRTYRADRADVWDALTSPERLPRWFQPVSGDLEVGGRYQFEAQAGGTIEHCEAPELLAVTWEFGGGVSWLEVRLSDEGAATVLELVHEAPVDPELWRQYGPGAVGIGWDGLLHSLGYHLATTASLDSEEWERWMTGPEGVAYARLLGDAWGAAAIGDGDDPDEAKAAVDAVVAFYTVPPEEAGQA</sequence>
<keyword evidence="4" id="KW-1185">Reference proteome</keyword>
<evidence type="ECO:0000313" key="4">
    <source>
        <dbReference type="Proteomes" id="UP000305792"/>
    </source>
</evidence>
<proteinExistence type="inferred from homology"/>
<name>A0A4S8PBH5_9ACTN</name>
<evidence type="ECO:0000259" key="2">
    <source>
        <dbReference type="Pfam" id="PF08327"/>
    </source>
</evidence>
<gene>
    <name evidence="3" type="ORF">E9998_16550</name>
</gene>
<evidence type="ECO:0000256" key="1">
    <source>
        <dbReference type="ARBA" id="ARBA00006817"/>
    </source>
</evidence>
<organism evidence="3 4">
    <name type="scientific">Glycomyces paridis</name>
    <dbReference type="NCBI Taxonomy" id="2126555"/>
    <lineage>
        <taxon>Bacteria</taxon>
        <taxon>Bacillati</taxon>
        <taxon>Actinomycetota</taxon>
        <taxon>Actinomycetes</taxon>
        <taxon>Glycomycetales</taxon>
        <taxon>Glycomycetaceae</taxon>
        <taxon>Glycomyces</taxon>
    </lineage>
</organism>
<comment type="caution">
    <text evidence="3">The sequence shown here is derived from an EMBL/GenBank/DDBJ whole genome shotgun (WGS) entry which is preliminary data.</text>
</comment>
<reference evidence="3 4" key="1">
    <citation type="journal article" date="2018" name="Int. J. Syst. Evol. Microbiol.">
        <title>Glycomyces paridis sp. nov., isolated from the medicinal plant Paris polyphylla.</title>
        <authorList>
            <person name="Fang X.M."/>
            <person name="Bai J.L."/>
            <person name="Su J."/>
            <person name="Zhao L.L."/>
            <person name="Liu H.Y."/>
            <person name="Ma B.P."/>
            <person name="Zhang Y.Q."/>
            <person name="Yu L.Y."/>
        </authorList>
    </citation>
    <scope>NUCLEOTIDE SEQUENCE [LARGE SCALE GENOMIC DNA]</scope>
    <source>
        <strain evidence="3 4">CPCC 204357</strain>
    </source>
</reference>
<dbReference type="CDD" id="cd08899">
    <property type="entry name" value="SRPBCC_CalC_Aha1-like_6"/>
    <property type="match status" value="1"/>
</dbReference>
<dbReference type="SUPFAM" id="SSF55961">
    <property type="entry name" value="Bet v1-like"/>
    <property type="match status" value="1"/>
</dbReference>
<dbReference type="AlphaFoldDB" id="A0A4S8PBH5"/>
<evidence type="ECO:0000313" key="3">
    <source>
        <dbReference type="EMBL" id="THV27081.1"/>
    </source>
</evidence>
<dbReference type="RefSeq" id="WP_136530801.1">
    <property type="nucleotide sequence ID" value="NZ_STGX01000012.1"/>
</dbReference>
<comment type="similarity">
    <text evidence="1">Belongs to the AHA1 family.</text>
</comment>
<dbReference type="Proteomes" id="UP000305792">
    <property type="component" value="Unassembled WGS sequence"/>
</dbReference>
<dbReference type="OrthoDB" id="8117292at2"/>
<feature type="domain" description="Activator of Hsp90 ATPase homologue 1/2-like C-terminal" evidence="2">
    <location>
        <begin position="39"/>
        <end position="148"/>
    </location>
</feature>
<accession>A0A4S8PBH5</accession>
<dbReference type="InterPro" id="IPR023393">
    <property type="entry name" value="START-like_dom_sf"/>
</dbReference>
<dbReference type="Pfam" id="PF08327">
    <property type="entry name" value="AHSA1"/>
    <property type="match status" value="1"/>
</dbReference>
<dbReference type="Gene3D" id="3.30.530.20">
    <property type="match status" value="1"/>
</dbReference>